<evidence type="ECO:0000256" key="1">
    <source>
        <dbReference type="SAM" id="MobiDB-lite"/>
    </source>
</evidence>
<dbReference type="EMBL" id="CABFOC020000038">
    <property type="protein sequence ID" value="CAH0050952.1"/>
    <property type="molecule type" value="Genomic_DNA"/>
</dbReference>
<evidence type="ECO:0000256" key="2">
    <source>
        <dbReference type="SAM" id="SignalP"/>
    </source>
</evidence>
<evidence type="ECO:0008006" key="5">
    <source>
        <dbReference type="Google" id="ProtNLM"/>
    </source>
</evidence>
<gene>
    <name evidence="3" type="ORF">CSOL1703_00014202</name>
</gene>
<dbReference type="AlphaFoldDB" id="A0A9N9Z8F9"/>
<comment type="caution">
    <text evidence="3">The sequence shown here is derived from an EMBL/GenBank/DDBJ whole genome shotgun (WGS) entry which is preliminary data.</text>
</comment>
<accession>A0A9N9Z8F9</accession>
<keyword evidence="4" id="KW-1185">Reference proteome</keyword>
<reference evidence="3 4" key="2">
    <citation type="submission" date="2021-10" db="EMBL/GenBank/DDBJ databases">
        <authorList>
            <person name="Piombo E."/>
        </authorList>
    </citation>
    <scope>NUCLEOTIDE SEQUENCE [LARGE SCALE GENOMIC DNA]</scope>
</reference>
<evidence type="ECO:0000313" key="4">
    <source>
        <dbReference type="Proteomes" id="UP000775872"/>
    </source>
</evidence>
<proteinExistence type="predicted"/>
<protein>
    <recommendedName>
        <fullName evidence="5">CBM6 domain-containing protein</fullName>
    </recommendedName>
</protein>
<sequence length="265" mass="27320">MRTKIFALPLLALGGGVLASRCVPRSSSSLTVSTTPTLSTVSTESTPVLTPTTSTATPSISSTESSSESTTPSVSLSIPSTVSTPSIEPTPSTTSTPSAEPTPSTESTTLFTSASTTSSTALFRPNINRGQISIARDPVYEGSQSGNFQYAAALNSGSAIWGIYQSVDGSRVVADDPYQITLRIRVAPGTCSNVFVGGTAGDNARLTIGQVTVDVAAASVGWIQVTTVVRYPESVLSLGPGIAVMAMCRDAVSLWVDNVTFRKAV</sequence>
<feature type="region of interest" description="Disordered" evidence="1">
    <location>
        <begin position="25"/>
        <end position="117"/>
    </location>
</feature>
<dbReference type="OrthoDB" id="5102317at2759"/>
<dbReference type="Proteomes" id="UP000775872">
    <property type="component" value="Unassembled WGS sequence"/>
</dbReference>
<evidence type="ECO:0000313" key="3">
    <source>
        <dbReference type="EMBL" id="CAH0050952.1"/>
    </source>
</evidence>
<reference evidence="4" key="1">
    <citation type="submission" date="2019-06" db="EMBL/GenBank/DDBJ databases">
        <authorList>
            <person name="Broberg M."/>
        </authorList>
    </citation>
    <scope>NUCLEOTIDE SEQUENCE [LARGE SCALE GENOMIC DNA]</scope>
</reference>
<name>A0A9N9Z8F9_9HYPO</name>
<feature type="compositionally biased region" description="Low complexity" evidence="1">
    <location>
        <begin position="26"/>
        <end position="117"/>
    </location>
</feature>
<feature type="chain" id="PRO_5040334211" description="CBM6 domain-containing protein" evidence="2">
    <location>
        <begin position="20"/>
        <end position="265"/>
    </location>
</feature>
<organism evidence="3 4">
    <name type="scientific">Clonostachys solani</name>
    <dbReference type="NCBI Taxonomy" id="160281"/>
    <lineage>
        <taxon>Eukaryota</taxon>
        <taxon>Fungi</taxon>
        <taxon>Dikarya</taxon>
        <taxon>Ascomycota</taxon>
        <taxon>Pezizomycotina</taxon>
        <taxon>Sordariomycetes</taxon>
        <taxon>Hypocreomycetidae</taxon>
        <taxon>Hypocreales</taxon>
        <taxon>Bionectriaceae</taxon>
        <taxon>Clonostachys</taxon>
    </lineage>
</organism>
<feature type="signal peptide" evidence="2">
    <location>
        <begin position="1"/>
        <end position="19"/>
    </location>
</feature>
<keyword evidence="2" id="KW-0732">Signal</keyword>